<proteinExistence type="predicted"/>
<dbReference type="EMBL" id="LGEM01000004">
    <property type="protein sequence ID" value="KUP98583.1"/>
    <property type="molecule type" value="Genomic_DNA"/>
</dbReference>
<feature type="transmembrane region" description="Helical" evidence="1">
    <location>
        <begin position="338"/>
        <end position="369"/>
    </location>
</feature>
<organism evidence="2 3">
    <name type="scientific">Thermobifida cellulosilytica TB100</name>
    <dbReference type="NCBI Taxonomy" id="665004"/>
    <lineage>
        <taxon>Bacteria</taxon>
        <taxon>Bacillati</taxon>
        <taxon>Actinomycetota</taxon>
        <taxon>Actinomycetes</taxon>
        <taxon>Streptosporangiales</taxon>
        <taxon>Nocardiopsidaceae</taxon>
        <taxon>Thermobifida</taxon>
    </lineage>
</organism>
<feature type="transmembrane region" description="Helical" evidence="1">
    <location>
        <begin position="220"/>
        <end position="243"/>
    </location>
</feature>
<dbReference type="PATRIC" id="fig|665004.4.peg.1633"/>
<comment type="caution">
    <text evidence="2">The sequence shown here is derived from an EMBL/GenBank/DDBJ whole genome shotgun (WGS) entry which is preliminary data.</text>
</comment>
<gene>
    <name evidence="2" type="ORF">AC529_00590</name>
</gene>
<name>A0A147KMT3_THECS</name>
<evidence type="ECO:0000313" key="3">
    <source>
        <dbReference type="Proteomes" id="UP000074382"/>
    </source>
</evidence>
<sequence>MRRQLRFLVLCPHEILTRSLGSGTGHTSPASDEAALRVHWVRACVTVEAVWRCVDSAADAYGELARLRPLAARNRFLVLAEPMRYRTDFTSPWVPGRASVSRGTGDPTKHVFGTNTRQLLADRARAARRDWYAYLSAYQSHPLLAQAEFRRIEDELRELCTARGYCTGPLVLSPLSLDKDARPDGEDEDVAWEVLQNHLLPRFRFLEAAPLTARTTARRCYVYSVSVLACGCVLGAVVAALFFGSYQFAAIPAALCYASIGFGTAVFGRAWAALWLLRLPAAATLGMVPLIAFPDWWQRIRFDWQIGPMELAPLLLLGVSYGYLVIEARNHDVGRWRAFGRAAAVTAVGALHAFLVALLGLTVIAPVFGEKTSNTTIASLWTASDNAPVAALVTAAALCLAIGVFSQILWDERPITAPLAHTHWRGKH</sequence>
<evidence type="ECO:0000313" key="2">
    <source>
        <dbReference type="EMBL" id="KUP98583.1"/>
    </source>
</evidence>
<dbReference type="AlphaFoldDB" id="A0A147KMT3"/>
<keyword evidence="3" id="KW-1185">Reference proteome</keyword>
<dbReference type="Proteomes" id="UP000074382">
    <property type="component" value="Unassembled WGS sequence"/>
</dbReference>
<protein>
    <submittedName>
        <fullName evidence="2">Uncharacterized protein</fullName>
    </submittedName>
</protein>
<keyword evidence="1" id="KW-0812">Transmembrane</keyword>
<evidence type="ECO:0000256" key="1">
    <source>
        <dbReference type="SAM" id="Phobius"/>
    </source>
</evidence>
<feature type="transmembrane region" description="Helical" evidence="1">
    <location>
        <begin position="275"/>
        <end position="294"/>
    </location>
</feature>
<feature type="transmembrane region" description="Helical" evidence="1">
    <location>
        <begin position="249"/>
        <end position="268"/>
    </location>
</feature>
<keyword evidence="1" id="KW-1133">Transmembrane helix</keyword>
<keyword evidence="1" id="KW-0472">Membrane</keyword>
<reference evidence="3" key="1">
    <citation type="journal article" date="2017" name="Acta Aliment.">
        <title>Plant polysaccharide degrading enzyme system of Thermpbifida cellulosilytica TB100 revealed by de novo genome project data.</title>
        <authorList>
            <person name="Toth A."/>
            <person name="Baka E."/>
            <person name="Luzics S."/>
            <person name="Bata-Vidacs I."/>
            <person name="Nagy I."/>
            <person name="Balint B."/>
            <person name="Herceg R."/>
            <person name="Olasz F."/>
            <person name="Wilk T."/>
            <person name="Nagy T."/>
            <person name="Kriszt B."/>
            <person name="Nagy I."/>
            <person name="Kukolya J."/>
        </authorList>
    </citation>
    <scope>NUCLEOTIDE SEQUENCE [LARGE SCALE GENOMIC DNA]</scope>
    <source>
        <strain evidence="3">TB100</strain>
    </source>
</reference>
<feature type="transmembrane region" description="Helical" evidence="1">
    <location>
        <begin position="306"/>
        <end position="326"/>
    </location>
</feature>
<accession>A0A147KMT3</accession>
<feature type="transmembrane region" description="Helical" evidence="1">
    <location>
        <begin position="389"/>
        <end position="410"/>
    </location>
</feature>
<dbReference type="STRING" id="665004.AC529_00590"/>